<evidence type="ECO:0000313" key="7">
    <source>
        <dbReference type="Proteomes" id="UP000000226"/>
    </source>
</evidence>
<reference evidence="7" key="1">
    <citation type="journal article" date="2014" name="Nat. Genet.">
        <title>A reference genome for common bean and genome-wide analysis of dual domestications.</title>
        <authorList>
            <person name="Schmutz J."/>
            <person name="McClean P.E."/>
            <person name="Mamidi S."/>
            <person name="Wu G.A."/>
            <person name="Cannon S.B."/>
            <person name="Grimwood J."/>
            <person name="Jenkins J."/>
            <person name="Shu S."/>
            <person name="Song Q."/>
            <person name="Chavarro C."/>
            <person name="Torres-Torres M."/>
            <person name="Geffroy V."/>
            <person name="Moghaddam S.M."/>
            <person name="Gao D."/>
            <person name="Abernathy B."/>
            <person name="Barry K."/>
            <person name="Blair M."/>
            <person name="Brick M.A."/>
            <person name="Chovatia M."/>
            <person name="Gepts P."/>
            <person name="Goodstein D.M."/>
            <person name="Gonzales M."/>
            <person name="Hellsten U."/>
            <person name="Hyten D.L."/>
            <person name="Jia G."/>
            <person name="Kelly J.D."/>
            <person name="Kudrna D."/>
            <person name="Lee R."/>
            <person name="Richard M.M."/>
            <person name="Miklas P.N."/>
            <person name="Osorno J.M."/>
            <person name="Rodrigues J."/>
            <person name="Thareau V."/>
            <person name="Urrea C.A."/>
            <person name="Wang M."/>
            <person name="Yu Y."/>
            <person name="Zhang M."/>
            <person name="Wing R.A."/>
            <person name="Cregan P.B."/>
            <person name="Rokhsar D.S."/>
            <person name="Jackson S.A."/>
        </authorList>
    </citation>
    <scope>NUCLEOTIDE SEQUENCE [LARGE SCALE GENOMIC DNA]</scope>
    <source>
        <strain evidence="7">cv. G19833</strain>
    </source>
</reference>
<evidence type="ECO:0000256" key="1">
    <source>
        <dbReference type="ARBA" id="ARBA00022729"/>
    </source>
</evidence>
<dbReference type="PANTHER" id="PTHR36710">
    <property type="entry name" value="PECTINESTERASE INHIBITOR-LIKE"/>
    <property type="match status" value="1"/>
</dbReference>
<keyword evidence="7" id="KW-1185">Reference proteome</keyword>
<evidence type="ECO:0000256" key="2">
    <source>
        <dbReference type="ARBA" id="ARBA00023157"/>
    </source>
</evidence>
<dbReference type="Gramene" id="ESW26404">
    <property type="protein sequence ID" value="ESW26404"/>
    <property type="gene ID" value="PHAVU_003G117200g"/>
</dbReference>
<dbReference type="InterPro" id="IPR035513">
    <property type="entry name" value="Invertase/methylesterase_inhib"/>
</dbReference>
<feature type="domain" description="Pectinesterase inhibitor" evidence="5">
    <location>
        <begin position="50"/>
        <end position="192"/>
    </location>
</feature>
<accession>V7C8E0</accession>
<dbReference type="OrthoDB" id="1918674at2759"/>
<dbReference type="GO" id="GO:0004857">
    <property type="term" value="F:enzyme inhibitor activity"/>
    <property type="evidence" value="ECO:0007669"/>
    <property type="project" value="InterPro"/>
</dbReference>
<keyword evidence="1" id="KW-0732">Signal</keyword>
<keyword evidence="2" id="KW-1015">Disulfide bond</keyword>
<dbReference type="eggNOG" id="ENOG502S67R">
    <property type="taxonomic scope" value="Eukaryota"/>
</dbReference>
<dbReference type="SMART" id="SM00856">
    <property type="entry name" value="PMEI"/>
    <property type="match status" value="1"/>
</dbReference>
<protein>
    <recommendedName>
        <fullName evidence="5">Pectinesterase inhibitor domain-containing protein</fullName>
    </recommendedName>
</protein>
<dbReference type="InterPro" id="IPR052421">
    <property type="entry name" value="PCW_Enzyme_Inhibitor"/>
</dbReference>
<sequence>MRRNQATVVSNLFEKITMANLKAVILCLFLQAIVVMNTIPGSECRSFHPNDESLIESTCKKTPNYNLCLQYLKASPGSSTADVRGLALIMVNVIKAKAYDTLKIIHDLQKKGGGAKQQEVLSSCASRYHTVLVADVAQATEALQKGDPKFAENGANDAANEATYCESDFSGNSPLTNQNNAMHDVAAVTAAIVRLLL</sequence>
<name>V7C8E0_PHAVU</name>
<evidence type="ECO:0000256" key="3">
    <source>
        <dbReference type="ARBA" id="ARBA00038471"/>
    </source>
</evidence>
<dbReference type="CDD" id="cd15796">
    <property type="entry name" value="CIF_like"/>
    <property type="match status" value="1"/>
</dbReference>
<proteinExistence type="inferred from homology"/>
<gene>
    <name evidence="6" type="ORF">PHAVU_003G117200g</name>
</gene>
<evidence type="ECO:0000259" key="5">
    <source>
        <dbReference type="SMART" id="SM00856"/>
    </source>
</evidence>
<organism evidence="6 7">
    <name type="scientific">Phaseolus vulgaris</name>
    <name type="common">Kidney bean</name>
    <name type="synonym">French bean</name>
    <dbReference type="NCBI Taxonomy" id="3885"/>
    <lineage>
        <taxon>Eukaryota</taxon>
        <taxon>Viridiplantae</taxon>
        <taxon>Streptophyta</taxon>
        <taxon>Embryophyta</taxon>
        <taxon>Tracheophyta</taxon>
        <taxon>Spermatophyta</taxon>
        <taxon>Magnoliopsida</taxon>
        <taxon>eudicotyledons</taxon>
        <taxon>Gunneridae</taxon>
        <taxon>Pentapetalae</taxon>
        <taxon>rosids</taxon>
        <taxon>fabids</taxon>
        <taxon>Fabales</taxon>
        <taxon>Fabaceae</taxon>
        <taxon>Papilionoideae</taxon>
        <taxon>50 kb inversion clade</taxon>
        <taxon>NPAAA clade</taxon>
        <taxon>indigoferoid/millettioid clade</taxon>
        <taxon>Phaseoleae</taxon>
        <taxon>Phaseolus</taxon>
    </lineage>
</organism>
<dbReference type="InterPro" id="IPR006501">
    <property type="entry name" value="Pectinesterase_inhib_dom"/>
</dbReference>
<keyword evidence="4" id="KW-0472">Membrane</keyword>
<dbReference type="STRING" id="3885.V7C8E0"/>
<evidence type="ECO:0000256" key="4">
    <source>
        <dbReference type="SAM" id="Phobius"/>
    </source>
</evidence>
<dbReference type="Gene3D" id="1.20.140.40">
    <property type="entry name" value="Invertase/pectin methylesterase inhibitor family protein"/>
    <property type="match status" value="1"/>
</dbReference>
<dbReference type="AlphaFoldDB" id="V7C8E0"/>
<dbReference type="PhylomeDB" id="V7C8E0"/>
<dbReference type="OMA" id="WIHPLKE"/>
<dbReference type="FunFam" id="1.20.140.40:FF:000009">
    <property type="entry name" value="Invertase/pectin methylesterase inhibitor family protein"/>
    <property type="match status" value="1"/>
</dbReference>
<dbReference type="SUPFAM" id="SSF101148">
    <property type="entry name" value="Plant invertase/pectin methylesterase inhibitor"/>
    <property type="match status" value="1"/>
</dbReference>
<dbReference type="Proteomes" id="UP000000226">
    <property type="component" value="Chromosome 3"/>
</dbReference>
<dbReference type="NCBIfam" id="TIGR01614">
    <property type="entry name" value="PME_inhib"/>
    <property type="match status" value="1"/>
</dbReference>
<dbReference type="PANTHER" id="PTHR36710:SF13">
    <property type="entry name" value="PUTATIVE-RELATED"/>
    <property type="match status" value="1"/>
</dbReference>
<dbReference type="EMBL" id="CM002290">
    <property type="protein sequence ID" value="ESW26404.1"/>
    <property type="molecule type" value="Genomic_DNA"/>
</dbReference>
<evidence type="ECO:0000313" key="6">
    <source>
        <dbReference type="EMBL" id="ESW26404.1"/>
    </source>
</evidence>
<keyword evidence="4" id="KW-1133">Transmembrane helix</keyword>
<comment type="similarity">
    <text evidence="3">Belongs to the PMEI family.</text>
</comment>
<dbReference type="InterPro" id="IPR034087">
    <property type="entry name" value="C/VIF1"/>
</dbReference>
<dbReference type="Pfam" id="PF04043">
    <property type="entry name" value="PMEI"/>
    <property type="match status" value="1"/>
</dbReference>
<feature type="transmembrane region" description="Helical" evidence="4">
    <location>
        <begin position="21"/>
        <end position="39"/>
    </location>
</feature>
<keyword evidence="4" id="KW-0812">Transmembrane</keyword>